<feature type="region of interest" description="Disordered" evidence="5">
    <location>
        <begin position="22"/>
        <end position="63"/>
    </location>
</feature>
<dbReference type="GO" id="GO:0005507">
    <property type="term" value="F:copper ion binding"/>
    <property type="evidence" value="ECO:0007669"/>
    <property type="project" value="InterPro"/>
</dbReference>
<dbReference type="InterPro" id="IPR014068">
    <property type="entry name" value="Azurin"/>
</dbReference>
<dbReference type="InterPro" id="IPR028871">
    <property type="entry name" value="BlueCu_1_BS"/>
</dbReference>
<proteinExistence type="predicted"/>
<name>A0A935C668_9BACT</name>
<feature type="domain" description="Blue (type 1) copper" evidence="7">
    <location>
        <begin position="60"/>
        <end position="181"/>
    </location>
</feature>
<accession>A0A935C668</accession>
<evidence type="ECO:0000256" key="2">
    <source>
        <dbReference type="ARBA" id="ARBA00022723"/>
    </source>
</evidence>
<dbReference type="EMBL" id="JAEQBW010000001">
    <property type="protein sequence ID" value="MBK6264204.1"/>
    <property type="molecule type" value="Genomic_DNA"/>
</dbReference>
<dbReference type="NCBIfam" id="TIGR02695">
    <property type="entry name" value="azurin"/>
    <property type="match status" value="1"/>
</dbReference>
<reference evidence="8" key="1">
    <citation type="submission" date="2021-01" db="EMBL/GenBank/DDBJ databases">
        <title>Marivirga aurantiaca sp. nov., isolated from intertidal surface sediments.</title>
        <authorList>
            <person name="Zhang M."/>
        </authorList>
    </citation>
    <scope>NUCLEOTIDE SEQUENCE</scope>
    <source>
        <strain evidence="8">S37H4</strain>
    </source>
</reference>
<dbReference type="Gene3D" id="2.60.40.420">
    <property type="entry name" value="Cupredoxins - blue copper proteins"/>
    <property type="match status" value="1"/>
</dbReference>
<evidence type="ECO:0000313" key="9">
    <source>
        <dbReference type="Proteomes" id="UP000611723"/>
    </source>
</evidence>
<keyword evidence="1" id="KW-0813">Transport</keyword>
<keyword evidence="4" id="KW-0186">Copper</keyword>
<keyword evidence="3" id="KW-0249">Electron transport</keyword>
<dbReference type="PROSITE" id="PS00196">
    <property type="entry name" value="COPPER_BLUE"/>
    <property type="match status" value="1"/>
</dbReference>
<evidence type="ECO:0000256" key="4">
    <source>
        <dbReference type="ARBA" id="ARBA00023008"/>
    </source>
</evidence>
<evidence type="ECO:0000256" key="5">
    <source>
        <dbReference type="SAM" id="MobiDB-lite"/>
    </source>
</evidence>
<sequence length="181" mass="20271">MKIFKITVSIVVLGLLMACGGNTSNEEHSEERKPTSQERIQQQAREKEENNVSENSEVKEVTIEGNDRMKFNKEEIRVKAGQTVRLTLKHVGEMPKEQMGHNWVLLTQGTDIMEFGQAAATAQDNDYIPEAESDKIIVHTELLGGGEEDTIEFTAPEKGTYDFICSFPGHVALMKGKFIVE</sequence>
<dbReference type="PANTHER" id="PTHR38439">
    <property type="entry name" value="AURACYANIN-B"/>
    <property type="match status" value="1"/>
</dbReference>
<keyword evidence="6" id="KW-0732">Signal</keyword>
<evidence type="ECO:0000313" key="8">
    <source>
        <dbReference type="EMBL" id="MBK6264204.1"/>
    </source>
</evidence>
<dbReference type="SUPFAM" id="SSF49503">
    <property type="entry name" value="Cupredoxins"/>
    <property type="match status" value="1"/>
</dbReference>
<feature type="compositionally biased region" description="Basic and acidic residues" evidence="5">
    <location>
        <begin position="25"/>
        <end position="36"/>
    </location>
</feature>
<evidence type="ECO:0000256" key="3">
    <source>
        <dbReference type="ARBA" id="ARBA00022982"/>
    </source>
</evidence>
<feature type="chain" id="PRO_5038140708" evidence="6">
    <location>
        <begin position="25"/>
        <end position="181"/>
    </location>
</feature>
<dbReference type="AlphaFoldDB" id="A0A935C668"/>
<dbReference type="InterPro" id="IPR008972">
    <property type="entry name" value="Cupredoxin"/>
</dbReference>
<keyword evidence="2" id="KW-0479">Metal-binding</keyword>
<keyword evidence="9" id="KW-1185">Reference proteome</keyword>
<dbReference type="PROSITE" id="PS51257">
    <property type="entry name" value="PROKAR_LIPOPROTEIN"/>
    <property type="match status" value="1"/>
</dbReference>
<dbReference type="CDD" id="cd13922">
    <property type="entry name" value="Azurin"/>
    <property type="match status" value="1"/>
</dbReference>
<evidence type="ECO:0000256" key="1">
    <source>
        <dbReference type="ARBA" id="ARBA00022448"/>
    </source>
</evidence>
<dbReference type="GO" id="GO:0009055">
    <property type="term" value="F:electron transfer activity"/>
    <property type="evidence" value="ECO:0007669"/>
    <property type="project" value="InterPro"/>
</dbReference>
<feature type="signal peptide" evidence="6">
    <location>
        <begin position="1"/>
        <end position="24"/>
    </location>
</feature>
<dbReference type="InterPro" id="IPR000923">
    <property type="entry name" value="BlueCu_1"/>
</dbReference>
<evidence type="ECO:0000256" key="6">
    <source>
        <dbReference type="SAM" id="SignalP"/>
    </source>
</evidence>
<evidence type="ECO:0000259" key="7">
    <source>
        <dbReference type="Pfam" id="PF00127"/>
    </source>
</evidence>
<dbReference type="Pfam" id="PF00127">
    <property type="entry name" value="Copper-bind"/>
    <property type="match status" value="1"/>
</dbReference>
<dbReference type="InterPro" id="IPR050845">
    <property type="entry name" value="Cu-binding_ET"/>
</dbReference>
<dbReference type="PANTHER" id="PTHR38439:SF2">
    <property type="entry name" value="OUTER MEMBRANE PROTEIN H.8"/>
    <property type="match status" value="1"/>
</dbReference>
<dbReference type="RefSeq" id="WP_201429877.1">
    <property type="nucleotide sequence ID" value="NZ_JAEQBW010000001.1"/>
</dbReference>
<gene>
    <name evidence="8" type="primary">azu</name>
    <name evidence="8" type="ORF">JKA74_04075</name>
</gene>
<feature type="compositionally biased region" description="Basic and acidic residues" evidence="5">
    <location>
        <begin position="44"/>
        <end position="63"/>
    </location>
</feature>
<organism evidence="8 9">
    <name type="scientific">Marivirga aurantiaca</name>
    <dbReference type="NCBI Taxonomy" id="2802615"/>
    <lineage>
        <taxon>Bacteria</taxon>
        <taxon>Pseudomonadati</taxon>
        <taxon>Bacteroidota</taxon>
        <taxon>Cytophagia</taxon>
        <taxon>Cytophagales</taxon>
        <taxon>Marivirgaceae</taxon>
        <taxon>Marivirga</taxon>
    </lineage>
</organism>
<comment type="caution">
    <text evidence="8">The sequence shown here is derived from an EMBL/GenBank/DDBJ whole genome shotgun (WGS) entry which is preliminary data.</text>
</comment>
<dbReference type="Proteomes" id="UP000611723">
    <property type="component" value="Unassembled WGS sequence"/>
</dbReference>
<protein>
    <submittedName>
        <fullName evidence="8">Azurin</fullName>
    </submittedName>
</protein>